<dbReference type="Gene3D" id="3.40.50.720">
    <property type="entry name" value="NAD(P)-binding Rossmann-like Domain"/>
    <property type="match status" value="1"/>
</dbReference>
<dbReference type="Gene3D" id="3.90.25.10">
    <property type="entry name" value="UDP-galactose 4-epimerase, domain 1"/>
    <property type="match status" value="1"/>
</dbReference>
<evidence type="ECO:0000259" key="1">
    <source>
        <dbReference type="Pfam" id="PF05368"/>
    </source>
</evidence>
<dbReference type="SUPFAM" id="SSF51735">
    <property type="entry name" value="NAD(P)-binding Rossmann-fold domains"/>
    <property type="match status" value="1"/>
</dbReference>
<dbReference type="RefSeq" id="WP_185041249.1">
    <property type="nucleotide sequence ID" value="NZ_BAABFG010000002.1"/>
</dbReference>
<comment type="caution">
    <text evidence="2">The sequence shown here is derived from an EMBL/GenBank/DDBJ whole genome shotgun (WGS) entry which is preliminary data.</text>
</comment>
<keyword evidence="2" id="KW-0560">Oxidoreductase</keyword>
<dbReference type="PANTHER" id="PTHR47129:SF1">
    <property type="entry name" value="NMRA-LIKE DOMAIN-CONTAINING PROTEIN"/>
    <property type="match status" value="1"/>
</dbReference>
<reference evidence="2 3" key="1">
    <citation type="submission" date="2020-08" db="EMBL/GenBank/DDBJ databases">
        <title>Sequencing the genomes of 1000 actinobacteria strains.</title>
        <authorList>
            <person name="Klenk H.-P."/>
        </authorList>
    </citation>
    <scope>NUCLEOTIDE SEQUENCE [LARGE SCALE GENOMIC DNA]</scope>
    <source>
        <strain evidence="2 3">DSM 45809</strain>
    </source>
</reference>
<dbReference type="InterPro" id="IPR052718">
    <property type="entry name" value="NmrA-type_oxidoreductase"/>
</dbReference>
<gene>
    <name evidence="2" type="ORF">BJY16_004140</name>
</gene>
<dbReference type="PANTHER" id="PTHR47129">
    <property type="entry name" value="QUINONE OXIDOREDUCTASE 2"/>
    <property type="match status" value="1"/>
</dbReference>
<proteinExistence type="predicted"/>
<evidence type="ECO:0000313" key="3">
    <source>
        <dbReference type="Proteomes" id="UP000546162"/>
    </source>
</evidence>
<dbReference type="GO" id="GO:0003955">
    <property type="term" value="F:NAD(P)H dehydrogenase (quinone) activity"/>
    <property type="evidence" value="ECO:0007669"/>
    <property type="project" value="UniProtKB-EC"/>
</dbReference>
<accession>A0A7W7GYJ1</accession>
<feature type="domain" description="NmrA-like" evidence="1">
    <location>
        <begin position="3"/>
        <end position="260"/>
    </location>
</feature>
<protein>
    <submittedName>
        <fullName evidence="2">NAD(P)H dehydrogenase (Quinone)</fullName>
        <ecNumber evidence="2">1.6.5.2</ecNumber>
    </submittedName>
</protein>
<sequence length="287" mass="29400">MTTIAVTGATGHLGRLAIDALLRRGVEPGSIVAAVRTPEKAAGLLARGVQVREADFDRPETLTAAFTGVDRVLLVSTNAVGNRVAQHVAAIQAAKAAGVGFVAYTSVLRADTTPIVLAADHKATEEALAASGLAYSFLRNGWYIENYTAQIPTVRATGAYLGSAGDGRIAGATRADYAEAAAAVLTTGNPKTVYELGGDSPFTMAELAAEVSRQAGVEIGYTDVPAEKLVEILSGAGVPEGFAAVLADTDVHVREHGALDNPGSDLRDLIGRPTTPLAVAVADALKG</sequence>
<dbReference type="InterPro" id="IPR036291">
    <property type="entry name" value="NAD(P)-bd_dom_sf"/>
</dbReference>
<dbReference type="EC" id="1.6.5.2" evidence="2"/>
<dbReference type="EMBL" id="JACHNB010000001">
    <property type="protein sequence ID" value="MBB4740681.1"/>
    <property type="molecule type" value="Genomic_DNA"/>
</dbReference>
<dbReference type="Proteomes" id="UP000546162">
    <property type="component" value="Unassembled WGS sequence"/>
</dbReference>
<organism evidence="2 3">
    <name type="scientific">Actinoplanes octamycinicus</name>
    <dbReference type="NCBI Taxonomy" id="135948"/>
    <lineage>
        <taxon>Bacteria</taxon>
        <taxon>Bacillati</taxon>
        <taxon>Actinomycetota</taxon>
        <taxon>Actinomycetes</taxon>
        <taxon>Micromonosporales</taxon>
        <taxon>Micromonosporaceae</taxon>
        <taxon>Actinoplanes</taxon>
    </lineage>
</organism>
<keyword evidence="3" id="KW-1185">Reference proteome</keyword>
<dbReference type="CDD" id="cd05269">
    <property type="entry name" value="TMR_SDR_a"/>
    <property type="match status" value="1"/>
</dbReference>
<name>A0A7W7GYJ1_9ACTN</name>
<dbReference type="AlphaFoldDB" id="A0A7W7GYJ1"/>
<dbReference type="Pfam" id="PF05368">
    <property type="entry name" value="NmrA"/>
    <property type="match status" value="1"/>
</dbReference>
<evidence type="ECO:0000313" key="2">
    <source>
        <dbReference type="EMBL" id="MBB4740681.1"/>
    </source>
</evidence>
<dbReference type="InterPro" id="IPR008030">
    <property type="entry name" value="NmrA-like"/>
</dbReference>